<feature type="region of interest" description="Disordered" evidence="10">
    <location>
        <begin position="184"/>
        <end position="203"/>
    </location>
</feature>
<dbReference type="EMBL" id="JADFTS010000002">
    <property type="protein sequence ID" value="KAF9618688.1"/>
    <property type="molecule type" value="Genomic_DNA"/>
</dbReference>
<keyword evidence="5" id="KW-0677">Repeat</keyword>
<evidence type="ECO:0000256" key="4">
    <source>
        <dbReference type="ARBA" id="ARBA00022574"/>
    </source>
</evidence>
<accession>A0A835IN88</accession>
<evidence type="ECO:0000256" key="5">
    <source>
        <dbReference type="ARBA" id="ARBA00022737"/>
    </source>
</evidence>
<comment type="caution">
    <text evidence="11">The sequence shown here is derived from an EMBL/GenBank/DDBJ whole genome shotgun (WGS) entry which is preliminary data.</text>
</comment>
<dbReference type="PANTHER" id="PTHR18359">
    <property type="entry name" value="WD-REPEAT PROTEIN-RELATED"/>
    <property type="match status" value="1"/>
</dbReference>
<keyword evidence="12" id="KW-1185">Reference proteome</keyword>
<dbReference type="InterPro" id="IPR001680">
    <property type="entry name" value="WD40_rpt"/>
</dbReference>
<feature type="compositionally biased region" description="Basic and acidic residues" evidence="10">
    <location>
        <begin position="54"/>
        <end position="68"/>
    </location>
</feature>
<dbReference type="GO" id="GO:0006364">
    <property type="term" value="P:rRNA processing"/>
    <property type="evidence" value="ECO:0007669"/>
    <property type="project" value="UniProtKB-KW"/>
</dbReference>
<sequence>MASLISQKTLRKKPVYELKQEENDEPLSLQESEKNEVAKESSLVDLKSKKRKNIHNEDKSLLEEEEKEMKRHESLLFGSLYSPNEFGKEEEAGNEVKGPYSDPRLFFTDRTANGVVTVYEEDAEYEYEDNNLVECIDKKPAWEDPEEKTIRIDIEKVNRMRKLKTKEDETSICGSDRLRAYHVKTNPPPKWAQRGSGPIHDDESDEEYGALVDQAVEVNQDNKSILQTNEDLVVKSRVKLLPGILEYSRLVDANAEDPSNSAINSVQFHRNAQLLLAAGLDRRLRFFQVDGKRNTMIQSIFLEDCPIRKATFLPDGSQVIVGGRRKFFYSFDLAHAKFDRIGPLVGREEKSLEVFDVSPDSRTIAFLGNEGYILLVSCKTKELIGTLKMNGSARSLAFTDDGRQLLSSGGDGHIYHWDLRTRMCFHKAVDEGCIMGSALSTSPNGALFAAGSSSGIVNIYNQEEFLGGKRKPMKTIENLTTRVDYLKFNHDAQILAICSTMQKNSLKLVHMPSFTVFSNWPPPKQTLRHPRCLDFSPGGGFMATGNADGKVFLYKLHHYQHA</sequence>
<evidence type="ECO:0000313" key="11">
    <source>
        <dbReference type="EMBL" id="KAF9618688.1"/>
    </source>
</evidence>
<dbReference type="PROSITE" id="PS50082">
    <property type="entry name" value="WD_REPEATS_2"/>
    <property type="match status" value="1"/>
</dbReference>
<evidence type="ECO:0000256" key="9">
    <source>
        <dbReference type="PROSITE-ProRule" id="PRU00221"/>
    </source>
</evidence>
<evidence type="ECO:0000313" key="12">
    <source>
        <dbReference type="Proteomes" id="UP000631114"/>
    </source>
</evidence>
<evidence type="ECO:0000256" key="7">
    <source>
        <dbReference type="ARBA" id="ARBA00025767"/>
    </source>
</evidence>
<dbReference type="GO" id="GO:0034388">
    <property type="term" value="C:Pwp2p-containing subcomplex of 90S preribosome"/>
    <property type="evidence" value="ECO:0007669"/>
    <property type="project" value="TreeGrafter"/>
</dbReference>
<proteinExistence type="inferred from homology"/>
<keyword evidence="6" id="KW-0539">Nucleus</keyword>
<evidence type="ECO:0000256" key="3">
    <source>
        <dbReference type="ARBA" id="ARBA00022553"/>
    </source>
</evidence>
<dbReference type="AlphaFoldDB" id="A0A835IN88"/>
<feature type="region of interest" description="Disordered" evidence="10">
    <location>
        <begin position="1"/>
        <end position="68"/>
    </location>
</feature>
<dbReference type="InterPro" id="IPR045161">
    <property type="entry name" value="Utp18"/>
</dbReference>
<reference evidence="11 12" key="1">
    <citation type="submission" date="2020-10" db="EMBL/GenBank/DDBJ databases">
        <title>The Coptis chinensis genome and diversification of protoberbering-type alkaloids.</title>
        <authorList>
            <person name="Wang B."/>
            <person name="Shu S."/>
            <person name="Song C."/>
            <person name="Liu Y."/>
        </authorList>
    </citation>
    <scope>NUCLEOTIDE SEQUENCE [LARGE SCALE GENOMIC DNA]</scope>
    <source>
        <strain evidence="11">HL-2020</strain>
        <tissue evidence="11">Leaf</tissue>
    </source>
</reference>
<dbReference type="PANTHER" id="PTHR18359:SF0">
    <property type="entry name" value="U3 SMALL NUCLEOLAR RNA-ASSOCIATED PROTEIN 18 HOMOLOG"/>
    <property type="match status" value="1"/>
</dbReference>
<dbReference type="SUPFAM" id="SSF50978">
    <property type="entry name" value="WD40 repeat-like"/>
    <property type="match status" value="1"/>
</dbReference>
<feature type="repeat" description="WD" evidence="9">
    <location>
        <begin position="386"/>
        <end position="427"/>
    </location>
</feature>
<comment type="subcellular location">
    <subcellularLocation>
        <location evidence="1">Nucleus</location>
        <location evidence="1">Nucleolus</location>
    </subcellularLocation>
</comment>
<dbReference type="Pfam" id="PF00400">
    <property type="entry name" value="WD40"/>
    <property type="match status" value="3"/>
</dbReference>
<dbReference type="InterPro" id="IPR015943">
    <property type="entry name" value="WD40/YVTN_repeat-like_dom_sf"/>
</dbReference>
<comment type="similarity">
    <text evidence="7">Belongs to the WD repeat UTP18 family.</text>
</comment>
<protein>
    <recommendedName>
        <fullName evidence="8">U3 small nucleolar RNA-associated protein 18 homolog</fullName>
    </recommendedName>
</protein>
<dbReference type="GO" id="GO:0032040">
    <property type="term" value="C:small-subunit processome"/>
    <property type="evidence" value="ECO:0007669"/>
    <property type="project" value="TreeGrafter"/>
</dbReference>
<dbReference type="Proteomes" id="UP000631114">
    <property type="component" value="Unassembled WGS sequence"/>
</dbReference>
<evidence type="ECO:0000256" key="6">
    <source>
        <dbReference type="ARBA" id="ARBA00023242"/>
    </source>
</evidence>
<dbReference type="FunFam" id="2.130.10.10:FF:000121">
    <property type="entry name" value="U3 small nucleolar RNA-associated protein 18 homolog"/>
    <property type="match status" value="1"/>
</dbReference>
<evidence type="ECO:0000256" key="10">
    <source>
        <dbReference type="SAM" id="MobiDB-lite"/>
    </source>
</evidence>
<gene>
    <name evidence="11" type="ORF">IFM89_002383</name>
</gene>
<name>A0A835IN88_9MAGN</name>
<evidence type="ECO:0000256" key="1">
    <source>
        <dbReference type="ARBA" id="ARBA00004604"/>
    </source>
</evidence>
<keyword evidence="2" id="KW-0698">rRNA processing</keyword>
<evidence type="ECO:0000256" key="8">
    <source>
        <dbReference type="ARBA" id="ARBA00074442"/>
    </source>
</evidence>
<organism evidence="11 12">
    <name type="scientific">Coptis chinensis</name>
    <dbReference type="NCBI Taxonomy" id="261450"/>
    <lineage>
        <taxon>Eukaryota</taxon>
        <taxon>Viridiplantae</taxon>
        <taxon>Streptophyta</taxon>
        <taxon>Embryophyta</taxon>
        <taxon>Tracheophyta</taxon>
        <taxon>Spermatophyta</taxon>
        <taxon>Magnoliopsida</taxon>
        <taxon>Ranunculales</taxon>
        <taxon>Ranunculaceae</taxon>
        <taxon>Coptidoideae</taxon>
        <taxon>Coptis</taxon>
    </lineage>
</organism>
<keyword evidence="3" id="KW-0597">Phosphoprotein</keyword>
<dbReference type="InterPro" id="IPR036322">
    <property type="entry name" value="WD40_repeat_dom_sf"/>
</dbReference>
<keyword evidence="4 9" id="KW-0853">WD repeat</keyword>
<evidence type="ECO:0000256" key="2">
    <source>
        <dbReference type="ARBA" id="ARBA00022552"/>
    </source>
</evidence>
<dbReference type="SMART" id="SM00320">
    <property type="entry name" value="WD40"/>
    <property type="match status" value="5"/>
</dbReference>
<dbReference type="Gene3D" id="2.130.10.10">
    <property type="entry name" value="YVTN repeat-like/Quinoprotein amine dehydrogenase"/>
    <property type="match status" value="1"/>
</dbReference>
<dbReference type="OrthoDB" id="1935146at2759"/>